<dbReference type="Pfam" id="PF13400">
    <property type="entry name" value="Tad"/>
    <property type="match status" value="1"/>
</dbReference>
<dbReference type="EMBL" id="JAHBAY010000025">
    <property type="protein sequence ID" value="MBT0774212.1"/>
    <property type="molecule type" value="Genomic_DNA"/>
</dbReference>
<name>A0ABS5TTR8_9ACTN</name>
<keyword evidence="2" id="KW-1133">Transmembrane helix</keyword>
<reference evidence="4 5" key="1">
    <citation type="submission" date="2021-05" db="EMBL/GenBank/DDBJ databases">
        <title>Kineosporia and Streptomyces sp. nov. two new marine actinobacteria isolated from Coral.</title>
        <authorList>
            <person name="Buangrab K."/>
            <person name="Sutthacheep M."/>
            <person name="Yeemin T."/>
            <person name="Harunari E."/>
            <person name="Igarashi Y."/>
            <person name="Kanchanasin P."/>
            <person name="Tanasupawat S."/>
            <person name="Phongsopitanun W."/>
        </authorList>
    </citation>
    <scope>NUCLEOTIDE SEQUENCE [LARGE SCALE GENOMIC DNA]</scope>
    <source>
        <strain evidence="4 5">J2-2</strain>
    </source>
</reference>
<keyword evidence="5" id="KW-1185">Reference proteome</keyword>
<protein>
    <recommendedName>
        <fullName evidence="3">Putative Flp pilus-assembly TadG-like N-terminal domain-containing protein</fullName>
    </recommendedName>
</protein>
<sequence length="163" mass="16646">MKPTTVPAPRATTCRRSPQGDDRGQASIFMLFVVAVAFTLTAFFVDVSRSLNAHGASLDIAAQAARAAADQVTQASLRTGDPAALRIDAQAARKAGQAWLTHAGATGTVQVDQDGTAVTVTARIPCQATLLTAFGYGGLSRPATAHATLLYGTPGSAGQPLAP</sequence>
<proteinExistence type="predicted"/>
<gene>
    <name evidence="4" type="ORF">KIH74_35030</name>
</gene>
<accession>A0ABS5TTR8</accession>
<dbReference type="InterPro" id="IPR028087">
    <property type="entry name" value="Tad_N"/>
</dbReference>
<keyword evidence="2" id="KW-0812">Transmembrane</keyword>
<evidence type="ECO:0000313" key="4">
    <source>
        <dbReference type="EMBL" id="MBT0774212.1"/>
    </source>
</evidence>
<dbReference type="RefSeq" id="WP_214160752.1">
    <property type="nucleotide sequence ID" value="NZ_JAHBAY010000025.1"/>
</dbReference>
<evidence type="ECO:0000313" key="5">
    <source>
        <dbReference type="Proteomes" id="UP001197247"/>
    </source>
</evidence>
<dbReference type="Proteomes" id="UP001197247">
    <property type="component" value="Unassembled WGS sequence"/>
</dbReference>
<organism evidence="4 5">
    <name type="scientific">Kineosporia corallincola</name>
    <dbReference type="NCBI Taxonomy" id="2835133"/>
    <lineage>
        <taxon>Bacteria</taxon>
        <taxon>Bacillati</taxon>
        <taxon>Actinomycetota</taxon>
        <taxon>Actinomycetes</taxon>
        <taxon>Kineosporiales</taxon>
        <taxon>Kineosporiaceae</taxon>
        <taxon>Kineosporia</taxon>
    </lineage>
</organism>
<feature type="transmembrane region" description="Helical" evidence="2">
    <location>
        <begin position="26"/>
        <end position="45"/>
    </location>
</feature>
<feature type="region of interest" description="Disordered" evidence="1">
    <location>
        <begin position="1"/>
        <end position="20"/>
    </location>
</feature>
<evidence type="ECO:0000259" key="3">
    <source>
        <dbReference type="Pfam" id="PF13400"/>
    </source>
</evidence>
<feature type="domain" description="Putative Flp pilus-assembly TadG-like N-terminal" evidence="3">
    <location>
        <begin position="24"/>
        <end position="70"/>
    </location>
</feature>
<evidence type="ECO:0000256" key="2">
    <source>
        <dbReference type="SAM" id="Phobius"/>
    </source>
</evidence>
<evidence type="ECO:0000256" key="1">
    <source>
        <dbReference type="SAM" id="MobiDB-lite"/>
    </source>
</evidence>
<keyword evidence="2" id="KW-0472">Membrane</keyword>
<comment type="caution">
    <text evidence="4">The sequence shown here is derived from an EMBL/GenBank/DDBJ whole genome shotgun (WGS) entry which is preliminary data.</text>
</comment>